<evidence type="ECO:0000256" key="2">
    <source>
        <dbReference type="ARBA" id="ARBA00022679"/>
    </source>
</evidence>
<evidence type="ECO:0000313" key="11">
    <source>
        <dbReference type="Proteomes" id="UP000747399"/>
    </source>
</evidence>
<feature type="compositionally biased region" description="Polar residues" evidence="7">
    <location>
        <begin position="2100"/>
        <end position="2109"/>
    </location>
</feature>
<sequence>MQKRRHGIINLYTAVLSVHLAVCAAAQFQAPVSCPKVTGFNFLRLHGSLERNLGRVARPENTTSNGWISYLAFICQGLGTCTGFSTLGWLKAEVGAFGTGGQWYALSSWDLMEDPGGECAGFYVRTDMPRRGCPQASGYFLYENTDVSGGELKLPNRANLPSYEPPTTNIVAQYGAECDTYPTCTAFTSFGVLLGSLQRYKNLADMPLALSELYGECSGLYVRIPQPMTILGGFRSLVKTNSSIELPIFNNASSRPLQSDFKIPADWNSDFNYIELSFEGTYLPMDNYGRDVGFLQLAQQKRDNTNTVPLWLGGPDGSRVARVTWYLTNVELSGAELARIRIQTLSSGWSALRFYVALTWRANFPLQLPVIPSPPASNTPPPQLTGPPSAPLPPELPYSTMSSTTGNYGIMLSPTNGERNTTLIRLKLPSEWSVVGSRIVIRFMGTYIPTPNASRGRSPGPGFGPMGQFVVTEARRVPVTLTPTHLNPRPPPPPPFPPNSPGLPPSPPPSPPIPPGSILHRPFLPAWPQSPPEAPELPGPPSLDLPPMGFMRRLQQAPSDAGPPPLDPLQSYRINETSYTLPIESAGDGSDRTLGISLYLINLPFKAGSQVTLGIRTVDGGWNGLKASMSVEWQQPSRVVVMLPDMPSTPRLPAPPPPRPPAPTRPPAPPRPPSPPPGPPQPPSLPDFPPLLPSPPRPPPAPSSNLQPPLQPPADPIPDVGMLPPGISSSPNNGLYPGPLPTNLHPADGPRSNKALVIGVPVAVSGAGLCMLVSVIIFVIVARTRPRLSRLSQLYLRPKTSDFPAQSAGAQGSDGGARDGSTQGGVGLALLAQTQRSGEAGGDMSIGSSLSLGADLVGGSPRNHSQKVVPPPPQLPITAESPRPPNRLAPLALSPKGTFLRGTWQGDLLPLMSFFPAVPAQAPSSFNVRTLSPRGLAAATGRATRGSESIDAYSPTSILPLTKSRSSPGNLWEPESQDIQGLQLSSPFGKIAACRSDANTGTAGSHGLPVAISYREAEFAKDCASGAHAQEAGWGSLPTVLPEAEPWRSRLTQTTNGAACADNAVACGNAGLHQQDLKAKPHRARLNRSCFGTEVPKRQTPPRLPVLTQTNLSVQISQVSSVSAAKVFPVPADIDRTCSVTASMDLLPAAPAAENLAPALASSTLSLAPNDLAGSFLGVGDSISSVATASRGRCRRSSAGGDNHRGQGVRTAQRVAKAGTYASPNSRPAVLASGCLSGNDSGQQPDIESNGEDSSDVPYESPTDGSGGVAGNGALAGASRRPTASDLPRPYSQIELRDLSGSLQSPVRHHTRNRRSSWCGYVPTSRLAPRGASVELGLELQPKRGIVLPPIDLSTMEGVYRLIRAGAAALPRSLSSAGDAVAELPSRLSRTLSDPYMFTAAGQVVAVAAAAAAAAAVAAAAAAPKRRSRGGAGRVSIRHSQELDPALLETPFRSRLPPVPWSTPPVRRRLVGAIPGFQFVSAEEAAAATAGGPYAHAFSAAAVAAATGAGSHPPHDYPLGRSRSCLLVGADSRIMKGSAEEALLQGLPSAHVLLPPHPHRGRRRYSSAPMLPMMPRVPYNSPEDDQGLFGGTKQRANWHAKYGMPKRTSLEEPVPLSHSHDPDPSGCAELLRSAALRLEAQGNPTDMVASVTQAAIPAAAASGADKTPANLSISQAIPVAPPPSQSSPRSAPSLDDGGPFAAVAMFVATYSSGPGAAAPSASQQVASPPPSVRSGSANASPSTGAAERALAQPLRSPPPPTPLAISTPSLPYRRPRYATELQTILSGGMDDSGCGPDSERWMPQQLQASRQQDRSLERPPMLMVSGSEAESMRTKSSGDEPATATAAAAVVATATTATYNVSRQSSAAEPQLSVGVRNARASVNAGGVPPSAASAAALIGRLTGTTSTTMSSSGSATSTISGSASGKSLPPSGIDNSHGGSEPLPPHSPSSVVARSKSYNSQTYAAAMRMGSQVLLGRANNSTGPVRNTASQLHRVSGPFGAAAAAVAADSGVIMESPSARGASSIPSVLSSRPGSASASPTFQLHRRPQPTRLLVRAASNAGSSALRRQQASGQGQLSIQSHAAPASPIGAEPLEKSSSHQGVPTSPTAPCMAAHSSAIGFPLNGSPILSSAVATAVASDQSGTEQHTSWMASTLCSATATSASMQSVGGSLLANQTLDVPCGQASENQQQQPQNHQQQKQQQKQQQQGIGPQVVARSMRSWAPSALMTALGVQDRSTSLTEERQPPSPHQQQRQVPPRAFPPPLVLPNEDSHTQRGTNSTLGSMGQDSGTPSGRWRNPSGTSQATESPNSRSKRKVVPDLTATRGLTEHVASDAGGNAAASPFNDNTAAAVAWAAAAAIAMGMDGVGASKDGSESGNAGKLDSETLGGSAGAVVPIRSRNKCLRTPTQSPRQIRSPRPQSPQQPPMWSPSRPRGSDPDQQLHAQPQASPQEQMLLVPARSVDMDLDPNEIHVFRDGLLGQGAFGAVYRGVYRRDMVAVKLLNGSIVDGRALQRDMASFHAELSILSRLRHKNIVRLYGGCMRPPCIFLVMQLMRQSLDSVIHHAQQPLTLRKALQIARDVAAGLSYLHPTIVHRDLKPANILIDEHGTAKLSDFGLARYKFKAYLSTRTPDQGSVAYMAPECFNTDIGGLGPKTDIYSFGVLLWELLSGEYPWMGESNVQIIYKVAIKGERLPLPPADGTPFVASAFTGVSSYRSSSSAGSGNAPALVVPAAIRDLMDGCFAYQPNDRPDTHTAACILDTVLMDLDSGKLVVQRPTNSSLTGNGRGDAGGLSPDADVGADSNVGDVCTAEGGRRIAGGSGGGSPTGRGGAAIVLGIDHGSGARSAASQVGGSGPGHSAQGSAPVTGVTTSAACSVNSCEPAIATGECLMAPGNQQQLATPFSNLDFLMD</sequence>
<keyword evidence="11" id="KW-1185">Reference proteome</keyword>
<feature type="compositionally biased region" description="Polar residues" evidence="7">
    <location>
        <begin position="1236"/>
        <end position="1247"/>
    </location>
</feature>
<dbReference type="GO" id="GO:0005524">
    <property type="term" value="F:ATP binding"/>
    <property type="evidence" value="ECO:0007669"/>
    <property type="project" value="UniProtKB-UniRule"/>
</dbReference>
<feature type="compositionally biased region" description="Polar residues" evidence="7">
    <location>
        <begin position="2439"/>
        <end position="2451"/>
    </location>
</feature>
<feature type="region of interest" description="Disordered" evidence="7">
    <location>
        <begin position="2845"/>
        <end position="2865"/>
    </location>
</feature>
<dbReference type="PANTHER" id="PTHR44329:SF214">
    <property type="entry name" value="PROTEIN KINASE DOMAIN-CONTAINING PROTEIN"/>
    <property type="match status" value="1"/>
</dbReference>
<evidence type="ECO:0000256" key="5">
    <source>
        <dbReference type="ARBA" id="ARBA00022840"/>
    </source>
</evidence>
<feature type="region of interest" description="Disordered" evidence="7">
    <location>
        <begin position="2234"/>
        <end position="2320"/>
    </location>
</feature>
<feature type="binding site" evidence="6">
    <location>
        <position position="2501"/>
    </location>
    <ligand>
        <name>ATP</name>
        <dbReference type="ChEBI" id="CHEBI:30616"/>
    </ligand>
</feature>
<feature type="compositionally biased region" description="Low complexity" evidence="7">
    <location>
        <begin position="1188"/>
        <end position="1201"/>
    </location>
</feature>
<dbReference type="InterPro" id="IPR011009">
    <property type="entry name" value="Kinase-like_dom_sf"/>
</dbReference>
<keyword evidence="2" id="KW-0808">Transferase</keyword>
<keyword evidence="8" id="KW-0732">Signal</keyword>
<feature type="region of interest" description="Disordered" evidence="7">
    <location>
        <begin position="1713"/>
        <end position="1771"/>
    </location>
</feature>
<name>A0A8J4BDI0_9CHLO</name>
<feature type="compositionally biased region" description="Low complexity" evidence="7">
    <location>
        <begin position="1713"/>
        <end position="1726"/>
    </location>
</feature>
<feature type="region of interest" description="Disordered" evidence="7">
    <location>
        <begin position="2370"/>
        <end position="2451"/>
    </location>
</feature>
<dbReference type="PANTHER" id="PTHR44329">
    <property type="entry name" value="SERINE/THREONINE-PROTEIN KINASE TNNI3K-RELATED"/>
    <property type="match status" value="1"/>
</dbReference>
<feature type="region of interest" description="Disordered" evidence="7">
    <location>
        <begin position="481"/>
        <end position="549"/>
    </location>
</feature>
<feature type="compositionally biased region" description="Polar residues" evidence="7">
    <location>
        <begin position="2276"/>
        <end position="2293"/>
    </location>
</feature>
<feature type="region of interest" description="Disordered" evidence="7">
    <location>
        <begin position="2776"/>
        <end position="2806"/>
    </location>
</feature>
<feature type="region of interest" description="Disordered" evidence="7">
    <location>
        <begin position="1676"/>
        <end position="1696"/>
    </location>
</feature>
<keyword evidence="1" id="KW-0723">Serine/threonine-protein kinase</keyword>
<dbReference type="CDD" id="cd13999">
    <property type="entry name" value="STKc_MAP3K-like"/>
    <property type="match status" value="1"/>
</dbReference>
<dbReference type="GO" id="GO:0004674">
    <property type="term" value="F:protein serine/threonine kinase activity"/>
    <property type="evidence" value="ECO:0007669"/>
    <property type="project" value="UniProtKB-KW"/>
</dbReference>
<evidence type="ECO:0000313" key="10">
    <source>
        <dbReference type="EMBL" id="GIL59075.1"/>
    </source>
</evidence>
<proteinExistence type="predicted"/>
<dbReference type="InterPro" id="IPR000719">
    <property type="entry name" value="Prot_kinase_dom"/>
</dbReference>
<dbReference type="Gene3D" id="3.30.200.20">
    <property type="entry name" value="Phosphorylase Kinase, domain 1"/>
    <property type="match status" value="1"/>
</dbReference>
<feature type="compositionally biased region" description="Pro residues" evidence="7">
    <location>
        <begin position="2420"/>
        <end position="2429"/>
    </location>
</feature>
<feature type="region of interest" description="Disordered" evidence="7">
    <location>
        <begin position="2018"/>
        <end position="2111"/>
    </location>
</feature>
<dbReference type="PROSITE" id="PS50011">
    <property type="entry name" value="PROTEIN_KINASE_DOM"/>
    <property type="match status" value="1"/>
</dbReference>
<feature type="compositionally biased region" description="Polar residues" evidence="7">
    <location>
        <begin position="2061"/>
        <end position="2082"/>
    </location>
</feature>
<feature type="compositionally biased region" description="Pro residues" evidence="7">
    <location>
        <begin position="488"/>
        <end position="515"/>
    </location>
</feature>
<dbReference type="Proteomes" id="UP000747399">
    <property type="component" value="Unassembled WGS sequence"/>
</dbReference>
<feature type="compositionally biased region" description="Low complexity" evidence="7">
    <location>
        <begin position="2189"/>
        <end position="2214"/>
    </location>
</feature>
<feature type="compositionally biased region" description="Low complexity" evidence="7">
    <location>
        <begin position="2408"/>
        <end position="2419"/>
    </location>
</feature>
<feature type="region of interest" description="Disordered" evidence="7">
    <location>
        <begin position="2185"/>
        <end position="2216"/>
    </location>
</feature>
<protein>
    <recommendedName>
        <fullName evidence="9">Protein kinase domain-containing protein</fullName>
    </recommendedName>
</protein>
<dbReference type="PROSITE" id="PS00108">
    <property type="entry name" value="PROTEIN_KINASE_ST"/>
    <property type="match status" value="1"/>
</dbReference>
<dbReference type="PROSITE" id="PS00107">
    <property type="entry name" value="PROTEIN_KINASE_ATP"/>
    <property type="match status" value="1"/>
</dbReference>
<accession>A0A8J4BDI0</accession>
<feature type="compositionally biased region" description="Polar residues" evidence="7">
    <location>
        <begin position="2300"/>
        <end position="2312"/>
    </location>
</feature>
<feature type="region of interest" description="Disordered" evidence="7">
    <location>
        <begin position="802"/>
        <end position="824"/>
    </location>
</feature>
<dbReference type="InterPro" id="IPR017441">
    <property type="entry name" value="Protein_kinase_ATP_BS"/>
</dbReference>
<feature type="compositionally biased region" description="Pro residues" evidence="7">
    <location>
        <begin position="528"/>
        <end position="544"/>
    </location>
</feature>
<dbReference type="SMART" id="SM00220">
    <property type="entry name" value="S_TKc"/>
    <property type="match status" value="1"/>
</dbReference>
<feature type="region of interest" description="Disordered" evidence="7">
    <location>
        <begin position="1188"/>
        <end position="1288"/>
    </location>
</feature>
<dbReference type="InterPro" id="IPR008271">
    <property type="entry name" value="Ser/Thr_kinase_AS"/>
</dbReference>
<keyword evidence="4" id="KW-0418">Kinase</keyword>
<evidence type="ECO:0000259" key="9">
    <source>
        <dbReference type="PROSITE" id="PS50011"/>
    </source>
</evidence>
<comment type="caution">
    <text evidence="10">The sequence shown here is derived from an EMBL/GenBank/DDBJ whole genome shotgun (WGS) entry which is preliminary data.</text>
</comment>
<feature type="compositionally biased region" description="Polar residues" evidence="7">
    <location>
        <begin position="2025"/>
        <end position="2043"/>
    </location>
</feature>
<dbReference type="Gene3D" id="1.10.510.10">
    <property type="entry name" value="Transferase(Phosphotransferase) domain 1"/>
    <property type="match status" value="1"/>
</dbReference>
<keyword evidence="3 6" id="KW-0547">Nucleotide-binding</keyword>
<feature type="chain" id="PRO_5035171205" description="Protein kinase domain-containing protein" evidence="8">
    <location>
        <begin position="26"/>
        <end position="2911"/>
    </location>
</feature>
<feature type="domain" description="Protein kinase" evidence="9">
    <location>
        <begin position="2474"/>
        <end position="2764"/>
    </location>
</feature>
<reference evidence="10" key="1">
    <citation type="journal article" date="2021" name="Proc. Natl. Acad. Sci. U.S.A.">
        <title>Three genomes in the algal genus Volvox reveal the fate of a haploid sex-determining region after a transition to homothallism.</title>
        <authorList>
            <person name="Yamamoto K."/>
            <person name="Hamaji T."/>
            <person name="Kawai-Toyooka H."/>
            <person name="Matsuzaki R."/>
            <person name="Takahashi F."/>
            <person name="Nishimura Y."/>
            <person name="Kawachi M."/>
            <person name="Noguchi H."/>
            <person name="Minakuchi Y."/>
            <person name="Umen J.G."/>
            <person name="Toyoda A."/>
            <person name="Nozaki H."/>
        </authorList>
    </citation>
    <scope>NUCLEOTIDE SEQUENCE</scope>
    <source>
        <strain evidence="10">NIES-3780</strain>
    </source>
</reference>
<feature type="region of interest" description="Disordered" evidence="7">
    <location>
        <begin position="859"/>
        <end position="884"/>
    </location>
</feature>
<evidence type="ECO:0000256" key="3">
    <source>
        <dbReference type="ARBA" id="ARBA00022741"/>
    </source>
</evidence>
<feature type="signal peptide" evidence="8">
    <location>
        <begin position="1"/>
        <end position="25"/>
    </location>
</feature>
<evidence type="ECO:0000256" key="4">
    <source>
        <dbReference type="ARBA" id="ARBA00022777"/>
    </source>
</evidence>
<gene>
    <name evidence="10" type="ORF">Vafri_14033</name>
</gene>
<feature type="region of interest" description="Disordered" evidence="7">
    <location>
        <begin position="644"/>
        <end position="747"/>
    </location>
</feature>
<evidence type="ECO:0000256" key="1">
    <source>
        <dbReference type="ARBA" id="ARBA00022527"/>
    </source>
</evidence>
<feature type="region of interest" description="Disordered" evidence="7">
    <location>
        <begin position="1905"/>
        <end position="1957"/>
    </location>
</feature>
<feature type="compositionally biased region" description="Low complexity" evidence="7">
    <location>
        <begin position="1905"/>
        <end position="1928"/>
    </location>
</feature>
<organism evidence="10 11">
    <name type="scientific">Volvox africanus</name>
    <dbReference type="NCBI Taxonomy" id="51714"/>
    <lineage>
        <taxon>Eukaryota</taxon>
        <taxon>Viridiplantae</taxon>
        <taxon>Chlorophyta</taxon>
        <taxon>core chlorophytes</taxon>
        <taxon>Chlorophyceae</taxon>
        <taxon>CS clade</taxon>
        <taxon>Chlamydomonadales</taxon>
        <taxon>Volvocaceae</taxon>
        <taxon>Volvox</taxon>
    </lineage>
</organism>
<keyword evidence="5 6" id="KW-0067">ATP-binding</keyword>
<dbReference type="Pfam" id="PF07714">
    <property type="entry name" value="PK_Tyr_Ser-Thr"/>
    <property type="match status" value="1"/>
</dbReference>
<dbReference type="SUPFAM" id="SSF56112">
    <property type="entry name" value="Protein kinase-like (PK-like)"/>
    <property type="match status" value="1"/>
</dbReference>
<dbReference type="InterPro" id="IPR051681">
    <property type="entry name" value="Ser/Thr_Kinases-Pseudokinases"/>
</dbReference>
<evidence type="ECO:0000256" key="6">
    <source>
        <dbReference type="PROSITE-ProRule" id="PRU10141"/>
    </source>
</evidence>
<dbReference type="InterPro" id="IPR001245">
    <property type="entry name" value="Ser-Thr/Tyr_kinase_cat_dom"/>
</dbReference>
<dbReference type="EMBL" id="BNCO01000033">
    <property type="protein sequence ID" value="GIL59075.1"/>
    <property type="molecule type" value="Genomic_DNA"/>
</dbReference>
<evidence type="ECO:0000256" key="8">
    <source>
        <dbReference type="SAM" id="SignalP"/>
    </source>
</evidence>
<feature type="compositionally biased region" description="Polar residues" evidence="7">
    <location>
        <begin position="1733"/>
        <end position="1743"/>
    </location>
</feature>
<feature type="compositionally biased region" description="Pro residues" evidence="7">
    <location>
        <begin position="650"/>
        <end position="702"/>
    </location>
</feature>
<feature type="region of interest" description="Disordered" evidence="7">
    <location>
        <begin position="1786"/>
        <end position="1818"/>
    </location>
</feature>
<evidence type="ECO:0000256" key="7">
    <source>
        <dbReference type="SAM" id="MobiDB-lite"/>
    </source>
</evidence>